<keyword evidence="1" id="KW-1133">Transmembrane helix</keyword>
<comment type="caution">
    <text evidence="2">The sequence shown here is derived from an EMBL/GenBank/DDBJ whole genome shotgun (WGS) entry which is preliminary data.</text>
</comment>
<keyword evidence="1" id="KW-0472">Membrane</keyword>
<keyword evidence="3" id="KW-1185">Reference proteome</keyword>
<gene>
    <name evidence="2" type="ORF">V6X73_01505</name>
</gene>
<evidence type="ECO:0000313" key="3">
    <source>
        <dbReference type="Proteomes" id="UP001556709"/>
    </source>
</evidence>
<proteinExistence type="predicted"/>
<accession>A0ABV3TB94</accession>
<protein>
    <submittedName>
        <fullName evidence="2">Uncharacterized protein</fullName>
    </submittedName>
</protein>
<organism evidence="2 3">
    <name type="scientific">Spiribacter pallidus</name>
    <dbReference type="NCBI Taxonomy" id="1987936"/>
    <lineage>
        <taxon>Bacteria</taxon>
        <taxon>Pseudomonadati</taxon>
        <taxon>Pseudomonadota</taxon>
        <taxon>Gammaproteobacteria</taxon>
        <taxon>Chromatiales</taxon>
        <taxon>Ectothiorhodospiraceae</taxon>
        <taxon>Spiribacter</taxon>
    </lineage>
</organism>
<dbReference type="Proteomes" id="UP001556709">
    <property type="component" value="Unassembled WGS sequence"/>
</dbReference>
<evidence type="ECO:0000256" key="1">
    <source>
        <dbReference type="SAM" id="Phobius"/>
    </source>
</evidence>
<evidence type="ECO:0000313" key="2">
    <source>
        <dbReference type="EMBL" id="MEX0468413.1"/>
    </source>
</evidence>
<sequence>MKDLGLLLLGVWLLVTGAQDLLALDFRHDEVILALLGIAAGGLIIVRR</sequence>
<feature type="transmembrane region" description="Helical" evidence="1">
    <location>
        <begin position="28"/>
        <end position="46"/>
    </location>
</feature>
<keyword evidence="1" id="KW-0812">Transmembrane</keyword>
<name>A0ABV3TB94_9GAMM</name>
<dbReference type="EMBL" id="JBAKFM010000001">
    <property type="protein sequence ID" value="MEX0468413.1"/>
    <property type="molecule type" value="Genomic_DNA"/>
</dbReference>
<dbReference type="RefSeq" id="WP_367958084.1">
    <property type="nucleotide sequence ID" value="NZ_JBAKFH010000003.1"/>
</dbReference>
<reference evidence="2 3" key="1">
    <citation type="submission" date="2024-02" db="EMBL/GenBank/DDBJ databases">
        <title>New especies of Spiribacter isolated from saline water.</title>
        <authorList>
            <person name="Leon M.J."/>
            <person name="De La Haba R."/>
            <person name="Sanchez-Porro C."/>
            <person name="Ventosa A."/>
        </authorList>
    </citation>
    <scope>NUCLEOTIDE SEQUENCE [LARGE SCALE GENOMIC DNA]</scope>
    <source>
        <strain evidence="3">ag22IC6-390</strain>
    </source>
</reference>